<gene>
    <name evidence="2" type="ORF">GFB47_02630</name>
</gene>
<evidence type="ECO:0000256" key="1">
    <source>
        <dbReference type="SAM" id="SignalP"/>
    </source>
</evidence>
<dbReference type="AlphaFoldDB" id="A0A5Q0THN3"/>
<dbReference type="EMBL" id="CP045699">
    <property type="protein sequence ID" value="QGA64407.1"/>
    <property type="molecule type" value="Genomic_DNA"/>
</dbReference>
<keyword evidence="3" id="KW-1185">Reference proteome</keyword>
<dbReference type="PIRSF" id="PIRSF028696">
    <property type="entry name" value="UCP028696"/>
    <property type="match status" value="1"/>
</dbReference>
<evidence type="ECO:0000313" key="3">
    <source>
        <dbReference type="Proteomes" id="UP000348942"/>
    </source>
</evidence>
<dbReference type="InterPro" id="IPR016896">
    <property type="entry name" value="DUF2860"/>
</dbReference>
<proteinExistence type="predicted"/>
<accession>A0A5Q0THN3</accession>
<dbReference type="Proteomes" id="UP000348942">
    <property type="component" value="Chromosome 1"/>
</dbReference>
<protein>
    <submittedName>
        <fullName evidence="2">DUF2860 domain-containing protein</fullName>
    </submittedName>
</protein>
<reference evidence="2 3" key="1">
    <citation type="submission" date="2019-10" db="EMBL/GenBank/DDBJ databases">
        <title>Vibrio sp. nov., isolated from Coralline algae surface.</title>
        <authorList>
            <person name="Geng Y."/>
            <person name="Zhang X."/>
        </authorList>
    </citation>
    <scope>NUCLEOTIDE SEQUENCE [LARGE SCALE GENOMIC DNA]</scope>
    <source>
        <strain evidence="2 3">SM1977</strain>
    </source>
</reference>
<keyword evidence="1" id="KW-0732">Signal</keyword>
<sequence>MRIFMNAIIPLMVIITSLLSANVAAEEVKPNKWQPGFSGTIMGMFGGVQTQDQADSGDKKINSLDDKAEKKNKAFFLPISTGILQYTLDSGEQQFYIGTDQSDLAIGRVHFELGYKQYVKQAGTFSLGIVPGLLKSDTWEDPYLVGENRDKTKAVVRGLRFKYENIMASQFSIELAAGKQVIKDEQSASGANYTDQERALLQREGNVYFAQLSHVNPITQSFYLRSALSYKRLDADGAAMASNSYGGDLSFIKVLHSSNLVLNIRYHHIDFDESNPVFENTQSDNKYGVIATYVYKNLFGWKGVGVGAAVGYIVGDSNIDFYDSSNALVSTGVSYSF</sequence>
<organism evidence="2 3">
    <name type="scientific">Vibrio algicola</name>
    <dbReference type="NCBI Taxonomy" id="2662262"/>
    <lineage>
        <taxon>Bacteria</taxon>
        <taxon>Pseudomonadati</taxon>
        <taxon>Pseudomonadota</taxon>
        <taxon>Gammaproteobacteria</taxon>
        <taxon>Vibrionales</taxon>
        <taxon>Vibrionaceae</taxon>
        <taxon>Vibrio</taxon>
    </lineage>
</organism>
<dbReference type="Pfam" id="PF11059">
    <property type="entry name" value="DUF2860"/>
    <property type="match status" value="1"/>
</dbReference>
<evidence type="ECO:0000313" key="2">
    <source>
        <dbReference type="EMBL" id="QGA64407.1"/>
    </source>
</evidence>
<name>A0A5Q0THN3_9VIBR</name>
<feature type="chain" id="PRO_5024458412" evidence="1">
    <location>
        <begin position="26"/>
        <end position="337"/>
    </location>
</feature>
<feature type="signal peptide" evidence="1">
    <location>
        <begin position="1"/>
        <end position="25"/>
    </location>
</feature>